<proteinExistence type="predicted"/>
<protein>
    <submittedName>
        <fullName evidence="1">Uncharacterized protein m279R</fullName>
    </submittedName>
</protein>
<reference evidence="1 2" key="1">
    <citation type="journal article" date="2007" name="Virology">
        <title>Sequence and annotation of the 314-kb MT325 and the 321-kb FR483 viruses that infect Chlorella Pbi.</title>
        <authorList>
            <person name="Fitzgerald L.A."/>
            <person name="Graves M.V."/>
            <person name="Li X."/>
            <person name="Feldblyum T."/>
            <person name="Hartigan J."/>
            <person name="Van Etten J.L."/>
        </authorList>
    </citation>
    <scope>NUCLEOTIDE SEQUENCE [LARGE SCALE GENOMIC DNA]</scope>
    <source>
        <strain evidence="1 2">MT325</strain>
    </source>
</reference>
<dbReference type="Proteomes" id="UP000246715">
    <property type="component" value="Segment"/>
</dbReference>
<organism evidence="1 2">
    <name type="scientific">Paramecium bursaria Chlorella virus MT325</name>
    <name type="common">PBCV-MT325</name>
    <dbReference type="NCBI Taxonomy" id="346932"/>
    <lineage>
        <taxon>Viruses</taxon>
        <taxon>Varidnaviria</taxon>
        <taxon>Bamfordvirae</taxon>
        <taxon>Nucleocytoviricota</taxon>
        <taxon>Megaviricetes</taxon>
        <taxon>Algavirales</taxon>
        <taxon>Phycodnaviridae</taxon>
        <taxon>Chlorovirus</taxon>
        <taxon>Chlorovirus conductrix</taxon>
        <taxon>Paramecium bursaria Chlorella virus A1</taxon>
    </lineage>
</organism>
<evidence type="ECO:0000313" key="1">
    <source>
        <dbReference type="EMBL" id="ABT13833.1"/>
    </source>
</evidence>
<organismHost>
    <name type="scientific">Paramecium bursaria</name>
    <dbReference type="NCBI Taxonomy" id="74790"/>
</organismHost>
<name>A7IU09_PBCVM</name>
<gene>
    <name evidence="1" type="primary">m279R</name>
    <name evidence="1" type="ORF">MT325_m279R</name>
</gene>
<accession>A7IU09</accession>
<evidence type="ECO:0000313" key="2">
    <source>
        <dbReference type="Proteomes" id="UP000246715"/>
    </source>
</evidence>
<dbReference type="EMBL" id="DQ491001">
    <property type="protein sequence ID" value="ABT13833.1"/>
    <property type="molecule type" value="Genomic_DNA"/>
</dbReference>
<sequence length="121" mass="13680">MSTSSMTSVRACARRCVLARSWWTFGTLSLPSTLSSKTRCLMHLVPRCPLPTCAGRSSTRLPMVSTCARLIMLPRMMRPVWTLLPFLPSLKTMSLPLSRRVPHHLLLPRVLLSWSTTARKM</sequence>